<dbReference type="Proteomes" id="UP000178315">
    <property type="component" value="Unassembled WGS sequence"/>
</dbReference>
<keyword evidence="1" id="KW-0812">Transmembrane</keyword>
<dbReference type="EMBL" id="MHJU01000012">
    <property type="protein sequence ID" value="OGY73465.1"/>
    <property type="molecule type" value="Genomic_DNA"/>
</dbReference>
<evidence type="ECO:0000313" key="2">
    <source>
        <dbReference type="EMBL" id="OGY73465.1"/>
    </source>
</evidence>
<protein>
    <recommendedName>
        <fullName evidence="4">Secreted protein</fullName>
    </recommendedName>
</protein>
<comment type="caution">
    <text evidence="2">The sequence shown here is derived from an EMBL/GenBank/DDBJ whole genome shotgun (WGS) entry which is preliminary data.</text>
</comment>
<dbReference type="AlphaFoldDB" id="A0A1G2A9X1"/>
<gene>
    <name evidence="2" type="ORF">A3H61_04935</name>
</gene>
<accession>A0A1G2A9X1</accession>
<sequence>MPNSISQPVNQTKRTHLKTWQWIIPLILLATLVGGYFVYQNYFLQKTTREIPASAPAANQSTEAPEAVKEDDFWKAIRDIASIVIESRDQACETSVDCAFVSTSCGDCGGDTVNLLYTEKYAQLLDNECPNPPVYACDWDYRDKFKIDCVNSLCVFVPKNGDASKIITAQGNIQPLEGSIWQYGTHTLLDEDGDILYALSSDAVTLDDYNRKKVEVQGSLKEGYPVDGGPPYIEVDTVREAN</sequence>
<evidence type="ECO:0000256" key="1">
    <source>
        <dbReference type="SAM" id="Phobius"/>
    </source>
</evidence>
<proteinExistence type="predicted"/>
<feature type="transmembrane region" description="Helical" evidence="1">
    <location>
        <begin position="20"/>
        <end position="39"/>
    </location>
</feature>
<name>A0A1G2A9X1_9BACT</name>
<keyword evidence="1" id="KW-1133">Transmembrane helix</keyword>
<keyword evidence="1" id="KW-0472">Membrane</keyword>
<organism evidence="2 3">
    <name type="scientific">Candidatus Jacksonbacteria bacterium RIFCSPLOWO2_02_FULL_44_20</name>
    <dbReference type="NCBI Taxonomy" id="1798460"/>
    <lineage>
        <taxon>Bacteria</taxon>
        <taxon>Candidatus Jacksoniibacteriota</taxon>
    </lineage>
</organism>
<evidence type="ECO:0000313" key="3">
    <source>
        <dbReference type="Proteomes" id="UP000178315"/>
    </source>
</evidence>
<reference evidence="2 3" key="1">
    <citation type="journal article" date="2016" name="Nat. Commun.">
        <title>Thousands of microbial genomes shed light on interconnected biogeochemical processes in an aquifer system.</title>
        <authorList>
            <person name="Anantharaman K."/>
            <person name="Brown C.T."/>
            <person name="Hug L.A."/>
            <person name="Sharon I."/>
            <person name="Castelle C.J."/>
            <person name="Probst A.J."/>
            <person name="Thomas B.C."/>
            <person name="Singh A."/>
            <person name="Wilkins M.J."/>
            <person name="Karaoz U."/>
            <person name="Brodie E.L."/>
            <person name="Williams K.H."/>
            <person name="Hubbard S.S."/>
            <person name="Banfield J.F."/>
        </authorList>
    </citation>
    <scope>NUCLEOTIDE SEQUENCE [LARGE SCALE GENOMIC DNA]</scope>
</reference>
<evidence type="ECO:0008006" key="4">
    <source>
        <dbReference type="Google" id="ProtNLM"/>
    </source>
</evidence>